<feature type="transmembrane region" description="Helical" evidence="1">
    <location>
        <begin position="218"/>
        <end position="243"/>
    </location>
</feature>
<dbReference type="PANTHER" id="PTHR40400">
    <property type="entry name" value="SLR1512 PROTEIN"/>
    <property type="match status" value="1"/>
</dbReference>
<keyword evidence="3" id="KW-1185">Reference proteome</keyword>
<dbReference type="eggNOG" id="COG3329">
    <property type="taxonomic scope" value="Bacteria"/>
</dbReference>
<feature type="transmembrane region" description="Helical" evidence="1">
    <location>
        <begin position="61"/>
        <end position="79"/>
    </location>
</feature>
<dbReference type="KEGG" id="maga:Mag101_00850"/>
<protein>
    <submittedName>
        <fullName evidence="2">Sodium-dependent bicarbonate transport family permease</fullName>
    </submittedName>
</protein>
<dbReference type="STRING" id="260552.Mag101_00850"/>
<dbReference type="AlphaFoldDB" id="A0A1Q2M121"/>
<feature type="transmembrane region" description="Helical" evidence="1">
    <location>
        <begin position="285"/>
        <end position="308"/>
    </location>
</feature>
<feature type="transmembrane region" description="Helical" evidence="1">
    <location>
        <begin position="154"/>
        <end position="176"/>
    </location>
</feature>
<evidence type="ECO:0000313" key="3">
    <source>
        <dbReference type="Proteomes" id="UP000188219"/>
    </source>
</evidence>
<feature type="transmembrane region" description="Helical" evidence="1">
    <location>
        <begin position="191"/>
        <end position="211"/>
    </location>
</feature>
<dbReference type="Pfam" id="PF05982">
    <property type="entry name" value="Sbt_1"/>
    <property type="match status" value="1"/>
</dbReference>
<dbReference type="InterPro" id="IPR010293">
    <property type="entry name" value="Sbt_1"/>
</dbReference>
<proteinExistence type="predicted"/>
<keyword evidence="1" id="KW-0812">Transmembrane</keyword>
<gene>
    <name evidence="2" type="ORF">Mag101_00850</name>
</gene>
<keyword evidence="1" id="KW-1133">Transmembrane helix</keyword>
<feature type="transmembrane region" description="Helical" evidence="1">
    <location>
        <begin position="29"/>
        <end position="49"/>
    </location>
</feature>
<reference evidence="2" key="1">
    <citation type="submission" date="2017-02" db="EMBL/GenBank/DDBJ databases">
        <title>Genome of Microbulbifer agarilyticus GP101.</title>
        <authorList>
            <person name="Jung J."/>
            <person name="Bae S.S."/>
            <person name="Baek K."/>
        </authorList>
    </citation>
    <scope>NUCLEOTIDE SEQUENCE [LARGE SCALE GENOMIC DNA]</scope>
    <source>
        <strain evidence="2">GP101</strain>
    </source>
</reference>
<keyword evidence="1" id="KW-0472">Membrane</keyword>
<feature type="transmembrane region" description="Helical" evidence="1">
    <location>
        <begin position="249"/>
        <end position="273"/>
    </location>
</feature>
<accession>A0A1Q2M121</accession>
<evidence type="ECO:0000313" key="2">
    <source>
        <dbReference type="EMBL" id="AQQ66356.1"/>
    </source>
</evidence>
<name>A0A1Q2M121_9GAMM</name>
<feature type="transmembrane region" description="Helical" evidence="1">
    <location>
        <begin position="121"/>
        <end position="142"/>
    </location>
</feature>
<dbReference type="RefSeq" id="WP_077399456.1">
    <property type="nucleotide sequence ID" value="NZ_CP019650.1"/>
</dbReference>
<dbReference type="Proteomes" id="UP000188219">
    <property type="component" value="Chromosome"/>
</dbReference>
<sequence>MGIDIVVAFFLFGMAATLIGGRIEFPRGLYQGLTLFLLLAIGLKGGVALSEHASARLIPQALVVLLLGLALPFIAYPILRKFGQWDRTDAAATAAHYGSVSVGTFAVAVALLESRGVDYEAYFPLFVVLLEVPAIALGIYLASRRGAEASALNWRSLLLNQGCVLLLGGLLIGWLAGVEGSAKVMSMFETAFHGALALFLLYMGCQAARYFPEVVRNGAFLTSFAIVMPLIGAAVGGLLAVSMDFSTGGVALLATLGASASYIAAPAALGVALPKANLSLPLTASLAITFPFNVLIGIPIYLSIATYIHTQFA</sequence>
<feature type="transmembrane region" description="Helical" evidence="1">
    <location>
        <begin position="5"/>
        <end position="23"/>
    </location>
</feature>
<organism evidence="2 3">
    <name type="scientific">Microbulbifer agarilyticus</name>
    <dbReference type="NCBI Taxonomy" id="260552"/>
    <lineage>
        <taxon>Bacteria</taxon>
        <taxon>Pseudomonadati</taxon>
        <taxon>Pseudomonadota</taxon>
        <taxon>Gammaproteobacteria</taxon>
        <taxon>Cellvibrionales</taxon>
        <taxon>Microbulbiferaceae</taxon>
        <taxon>Microbulbifer</taxon>
    </lineage>
</organism>
<dbReference type="OrthoDB" id="345121at2"/>
<evidence type="ECO:0000256" key="1">
    <source>
        <dbReference type="SAM" id="Phobius"/>
    </source>
</evidence>
<dbReference type="EMBL" id="CP019650">
    <property type="protein sequence ID" value="AQQ66356.1"/>
    <property type="molecule type" value="Genomic_DNA"/>
</dbReference>
<dbReference type="PANTHER" id="PTHR40400:SF1">
    <property type="entry name" value="SLR1512 PROTEIN"/>
    <property type="match status" value="1"/>
</dbReference>